<keyword evidence="1" id="KW-0175">Coiled coil</keyword>
<evidence type="ECO:0000313" key="4">
    <source>
        <dbReference type="Proteomes" id="UP001497512"/>
    </source>
</evidence>
<dbReference type="CDD" id="cd07596">
    <property type="entry name" value="BAR_SNX"/>
    <property type="match status" value="1"/>
</dbReference>
<feature type="domain" description="PX" evidence="2">
    <location>
        <begin position="28"/>
        <end position="147"/>
    </location>
</feature>
<dbReference type="PANTHER" id="PTHR10555">
    <property type="entry name" value="SORTING NEXIN"/>
    <property type="match status" value="1"/>
</dbReference>
<keyword evidence="4" id="KW-1185">Reference proteome</keyword>
<dbReference type="SUPFAM" id="SSF103657">
    <property type="entry name" value="BAR/IMD domain-like"/>
    <property type="match status" value="1"/>
</dbReference>
<dbReference type="Gene3D" id="1.20.1270.60">
    <property type="entry name" value="Arfaptin homology (AH) domain/BAR domain"/>
    <property type="match status" value="1"/>
</dbReference>
<evidence type="ECO:0000256" key="1">
    <source>
        <dbReference type="SAM" id="Coils"/>
    </source>
</evidence>
<name>A0ABP0U236_9BRYO</name>
<proteinExistence type="predicted"/>
<dbReference type="EMBL" id="OZ019910">
    <property type="protein sequence ID" value="CAK9211137.1"/>
    <property type="molecule type" value="Genomic_DNA"/>
</dbReference>
<dbReference type="SUPFAM" id="SSF64268">
    <property type="entry name" value="PX domain"/>
    <property type="match status" value="1"/>
</dbReference>
<dbReference type="Pfam" id="PF09325">
    <property type="entry name" value="Vps5"/>
    <property type="match status" value="1"/>
</dbReference>
<organism evidence="3 4">
    <name type="scientific">Sphagnum troendelagicum</name>
    <dbReference type="NCBI Taxonomy" id="128251"/>
    <lineage>
        <taxon>Eukaryota</taxon>
        <taxon>Viridiplantae</taxon>
        <taxon>Streptophyta</taxon>
        <taxon>Embryophyta</taxon>
        <taxon>Bryophyta</taxon>
        <taxon>Sphagnophytina</taxon>
        <taxon>Sphagnopsida</taxon>
        <taxon>Sphagnales</taxon>
        <taxon>Sphagnaceae</taxon>
        <taxon>Sphagnum</taxon>
    </lineage>
</organism>
<evidence type="ECO:0000313" key="3">
    <source>
        <dbReference type="EMBL" id="CAK9211137.1"/>
    </source>
</evidence>
<dbReference type="InterPro" id="IPR015404">
    <property type="entry name" value="Vps5_C"/>
</dbReference>
<dbReference type="SMART" id="SM00312">
    <property type="entry name" value="PX"/>
    <property type="match status" value="1"/>
</dbReference>
<dbReference type="InterPro" id="IPR036871">
    <property type="entry name" value="PX_dom_sf"/>
</dbReference>
<feature type="coiled-coil region" evidence="1">
    <location>
        <begin position="194"/>
        <end position="221"/>
    </location>
</feature>
<dbReference type="InterPro" id="IPR001683">
    <property type="entry name" value="PX_dom"/>
</dbReference>
<evidence type="ECO:0000259" key="2">
    <source>
        <dbReference type="PROSITE" id="PS50195"/>
    </source>
</evidence>
<sequence length="415" mass="46791">MEPFLLQRSAGGGPPLSPSMAGAGAGQSFLSISVTDPVKLGSGVQAYISYRVSTKTNMQEYRGPEKIVIRRFSDFVWLHERLAERNKGIVIPPLPEKSAVEKFRFSAEFIEVRRRALDVFMNRIATHPQLHMSEDLKNFLQADEEAMERARSAEGSVFKKKPSDFMQMFKDVQMKVSDAVLGKDKPVEETDPEYEKLKHYVVDLEDHLAEAQRQSMKLVKRQRELGQVLSDFGKSVKLLGNCEGGSLGKAFADLGGCADQLSFKLQNKGLDLLLIFEEPLKEYVRTVQAIKVVMADRAQAYRQHRELTESSKLKELNLEKLKLLRPDKAGEVEAEVTEIKAQSDEAKLRYEEIVRLMEKEMVQFQEAKTRDLGLVLHDFACAQAQLASDTADAWRTLLPYLDNPHLGESTVPESG</sequence>
<reference evidence="3" key="1">
    <citation type="submission" date="2024-02" db="EMBL/GenBank/DDBJ databases">
        <authorList>
            <consortium name="ELIXIR-Norway"/>
            <consortium name="Elixir Norway"/>
        </authorList>
    </citation>
    <scope>NUCLEOTIDE SEQUENCE</scope>
</reference>
<dbReference type="InterPro" id="IPR027267">
    <property type="entry name" value="AH/BAR_dom_sf"/>
</dbReference>
<accession>A0ABP0U236</accession>
<dbReference type="Proteomes" id="UP001497512">
    <property type="component" value="Chromosome 18"/>
</dbReference>
<dbReference type="Pfam" id="PF00787">
    <property type="entry name" value="PX"/>
    <property type="match status" value="1"/>
</dbReference>
<dbReference type="PANTHER" id="PTHR10555:SF170">
    <property type="entry name" value="FI18122P1"/>
    <property type="match status" value="1"/>
</dbReference>
<dbReference type="PROSITE" id="PS50195">
    <property type="entry name" value="PX"/>
    <property type="match status" value="1"/>
</dbReference>
<gene>
    <name evidence="3" type="ORF">CSSPTR1EN2_LOCUS10509</name>
</gene>
<protein>
    <recommendedName>
        <fullName evidence="2">PX domain-containing protein</fullName>
    </recommendedName>
</protein>
<dbReference type="CDD" id="cd06859">
    <property type="entry name" value="PX_SNX1_2_like"/>
    <property type="match status" value="1"/>
</dbReference>
<dbReference type="Gene3D" id="3.30.1520.10">
    <property type="entry name" value="Phox-like domain"/>
    <property type="match status" value="1"/>
</dbReference>